<feature type="transmembrane region" description="Helical" evidence="1">
    <location>
        <begin position="7"/>
        <end position="24"/>
    </location>
</feature>
<evidence type="ECO:0000256" key="1">
    <source>
        <dbReference type="SAM" id="Phobius"/>
    </source>
</evidence>
<keyword evidence="1" id="KW-0472">Membrane</keyword>
<gene>
    <name evidence="2" type="ORF">A3844_21740</name>
</gene>
<reference evidence="2 3" key="1">
    <citation type="submission" date="2016-03" db="EMBL/GenBank/DDBJ databases">
        <authorList>
            <person name="Sant'Anna F.H."/>
            <person name="Ambrosini A."/>
            <person name="Souza R."/>
            <person name="Bach E."/>
            <person name="Fernandes G."/>
            <person name="Balsanelli E."/>
            <person name="Baura V.A."/>
            <person name="Souza E.M."/>
            <person name="Passaglia L."/>
        </authorList>
    </citation>
    <scope>NUCLEOTIDE SEQUENCE [LARGE SCALE GENOMIC DNA]</scope>
    <source>
        <strain evidence="2 3">P26E</strain>
    </source>
</reference>
<evidence type="ECO:0000313" key="2">
    <source>
        <dbReference type="EMBL" id="OKP83465.1"/>
    </source>
</evidence>
<keyword evidence="3" id="KW-1185">Reference proteome</keyword>
<accession>A0ABX3EJD6</accession>
<keyword evidence="1" id="KW-1133">Transmembrane helix</keyword>
<evidence type="ECO:0008006" key="4">
    <source>
        <dbReference type="Google" id="ProtNLM"/>
    </source>
</evidence>
<feature type="transmembrane region" description="Helical" evidence="1">
    <location>
        <begin position="30"/>
        <end position="48"/>
    </location>
</feature>
<protein>
    <recommendedName>
        <fullName evidence="4">DUF3953 domain-containing protein</fullName>
    </recommendedName>
</protein>
<sequence>MLKGIRYFFSAAVIVFAILVFIKPNENVRLLLTSLSISMMCLFQAIETRAAPAKAGSRQYANYVLLLVASTVNLAASLYIFSSLF</sequence>
<organism evidence="2 3">
    <name type="scientific">Paenibacillus helianthi</name>
    <dbReference type="NCBI Taxonomy" id="1349432"/>
    <lineage>
        <taxon>Bacteria</taxon>
        <taxon>Bacillati</taxon>
        <taxon>Bacillota</taxon>
        <taxon>Bacilli</taxon>
        <taxon>Bacillales</taxon>
        <taxon>Paenibacillaceae</taxon>
        <taxon>Paenibacillus</taxon>
    </lineage>
</organism>
<dbReference type="EMBL" id="LVWI01000059">
    <property type="protein sequence ID" value="OKP83465.1"/>
    <property type="molecule type" value="Genomic_DNA"/>
</dbReference>
<dbReference type="RefSeq" id="WP_074108491.1">
    <property type="nucleotide sequence ID" value="NZ_LVWI01000059.1"/>
</dbReference>
<comment type="caution">
    <text evidence="2">The sequence shown here is derived from an EMBL/GenBank/DDBJ whole genome shotgun (WGS) entry which is preliminary data.</text>
</comment>
<keyword evidence="1" id="KW-0812">Transmembrane</keyword>
<name>A0ABX3EJD6_9BACL</name>
<evidence type="ECO:0000313" key="3">
    <source>
        <dbReference type="Proteomes" id="UP000186058"/>
    </source>
</evidence>
<proteinExistence type="predicted"/>
<feature type="transmembrane region" description="Helical" evidence="1">
    <location>
        <begin position="60"/>
        <end position="81"/>
    </location>
</feature>
<dbReference type="Proteomes" id="UP000186058">
    <property type="component" value="Unassembled WGS sequence"/>
</dbReference>